<dbReference type="InterPro" id="IPR003323">
    <property type="entry name" value="OTU_dom"/>
</dbReference>
<protein>
    <submittedName>
        <fullName evidence="5">OTU domain-containing protein 6B</fullName>
    </submittedName>
</protein>
<feature type="compositionally biased region" description="Basic residues" evidence="2">
    <location>
        <begin position="128"/>
        <end position="137"/>
    </location>
</feature>
<feature type="compositionally biased region" description="Basic and acidic residues" evidence="2">
    <location>
        <begin position="138"/>
        <end position="153"/>
    </location>
</feature>
<feature type="domain" description="OTU" evidence="3">
    <location>
        <begin position="176"/>
        <end position="324"/>
    </location>
</feature>
<dbReference type="SUPFAM" id="SSF54001">
    <property type="entry name" value="Cysteine proteinases"/>
    <property type="match status" value="1"/>
</dbReference>
<dbReference type="PROSITE" id="PS50802">
    <property type="entry name" value="OTU"/>
    <property type="match status" value="1"/>
</dbReference>
<dbReference type="CDD" id="cd22797">
    <property type="entry name" value="OTU_plant_OTU5-like"/>
    <property type="match status" value="1"/>
</dbReference>
<gene>
    <name evidence="4" type="ORF">GA_TR3980_c0_g1_i1_g.14042</name>
    <name evidence="5" type="ORF">LC_TR18871_c0_g1_i1_g.63206</name>
</gene>
<dbReference type="PANTHER" id="PTHR12419">
    <property type="entry name" value="OTU DOMAIN CONTAINING PROTEIN"/>
    <property type="match status" value="1"/>
</dbReference>
<feature type="compositionally biased region" description="Basic and acidic residues" evidence="2">
    <location>
        <begin position="16"/>
        <end position="64"/>
    </location>
</feature>
<feature type="compositionally biased region" description="Polar residues" evidence="2">
    <location>
        <begin position="1"/>
        <end position="15"/>
    </location>
</feature>
<dbReference type="EMBL" id="GEVK01005622">
    <property type="protein sequence ID" value="JAU47210.1"/>
    <property type="molecule type" value="Transcribed_RNA"/>
</dbReference>
<dbReference type="EMBL" id="GEVI01023942">
    <property type="protein sequence ID" value="JAU08378.1"/>
    <property type="molecule type" value="Transcribed_RNA"/>
</dbReference>
<dbReference type="InterPro" id="IPR038765">
    <property type="entry name" value="Papain-like_cys_pep_sf"/>
</dbReference>
<organism evidence="5">
    <name type="scientific">Noccaea caerulescens</name>
    <name type="common">Alpine penny-cress</name>
    <name type="synonym">Thlaspi caerulescens</name>
    <dbReference type="NCBI Taxonomy" id="107243"/>
    <lineage>
        <taxon>Eukaryota</taxon>
        <taxon>Viridiplantae</taxon>
        <taxon>Streptophyta</taxon>
        <taxon>Embryophyta</taxon>
        <taxon>Tracheophyta</taxon>
        <taxon>Spermatophyta</taxon>
        <taxon>Magnoliopsida</taxon>
        <taxon>eudicotyledons</taxon>
        <taxon>Gunneridae</taxon>
        <taxon>Pentapetalae</taxon>
        <taxon>rosids</taxon>
        <taxon>malvids</taxon>
        <taxon>Brassicales</taxon>
        <taxon>Brassicaceae</taxon>
        <taxon>Coluteocarpeae</taxon>
        <taxon>Noccaea</taxon>
    </lineage>
</organism>
<dbReference type="GO" id="GO:0016579">
    <property type="term" value="P:protein deubiquitination"/>
    <property type="evidence" value="ECO:0007669"/>
    <property type="project" value="TreeGrafter"/>
</dbReference>
<sequence>MAESNVSEETSIDASQEQHETVDEMLARHRQEIKQLQNKETEMKKAAAKGSKAEQKAKKKQVEEDISKLSTKLKEKQLKELGSQGFSSSSSSSNVSKAETDEKKGDMDTLVRAIAGVSVTSQQEHSKPSKSVKRREKRAKEEADREQRIKEEQSQVTSDRMVENQKLEKKLKPLGLTISEIKPDGHCLYRAVENQLANLSGGASPYTYEKLREMAAAYMREHKDNFIPFFLSETESESEGDDSNAEERFEKYCREVESTAAWGGQLELGALTHCLRKHIMVYSGSFPDVEMGKEYKSGNELSILLSYHRHAFGLGEHYNSVVLVHNNLTG</sequence>
<evidence type="ECO:0000256" key="1">
    <source>
        <dbReference type="ARBA" id="ARBA00010407"/>
    </source>
</evidence>
<dbReference type="Gene3D" id="3.90.70.80">
    <property type="match status" value="1"/>
</dbReference>
<dbReference type="Pfam" id="PF02338">
    <property type="entry name" value="OTU"/>
    <property type="match status" value="1"/>
</dbReference>
<dbReference type="InterPro" id="IPR050704">
    <property type="entry name" value="Peptidase_C85-like"/>
</dbReference>
<dbReference type="AlphaFoldDB" id="A0A1J3FT23"/>
<evidence type="ECO:0000313" key="4">
    <source>
        <dbReference type="EMBL" id="JAU08378.1"/>
    </source>
</evidence>
<evidence type="ECO:0000313" key="5">
    <source>
        <dbReference type="EMBL" id="JAU47210.1"/>
    </source>
</evidence>
<evidence type="ECO:0000259" key="3">
    <source>
        <dbReference type="PROSITE" id="PS50802"/>
    </source>
</evidence>
<dbReference type="FunFam" id="3.90.70.80:FF:000014">
    <property type="entry name" value="Cysteine proteinases superfamily protein"/>
    <property type="match status" value="1"/>
</dbReference>
<comment type="similarity">
    <text evidence="1">Belongs to the peptidase C85 family.</text>
</comment>
<feature type="compositionally biased region" description="Basic and acidic residues" evidence="2">
    <location>
        <begin position="98"/>
        <end position="109"/>
    </location>
</feature>
<dbReference type="PANTHER" id="PTHR12419:SF10">
    <property type="entry name" value="DEUBIQUITINASE OTUD6B"/>
    <property type="match status" value="1"/>
</dbReference>
<feature type="region of interest" description="Disordered" evidence="2">
    <location>
        <begin position="79"/>
        <end position="161"/>
    </location>
</feature>
<accession>A0A1J3FT23</accession>
<name>A0A1J3FT23_NOCCA</name>
<feature type="region of interest" description="Disordered" evidence="2">
    <location>
        <begin position="1"/>
        <end position="64"/>
    </location>
</feature>
<reference evidence="5" key="1">
    <citation type="submission" date="2016-07" db="EMBL/GenBank/DDBJ databases">
        <title>De novo transcriptome assembly of four accessions of the metal hyperaccumulator plant Noccaea caerulescens.</title>
        <authorList>
            <person name="Blande D."/>
            <person name="Halimaa P."/>
            <person name="Tervahauta A.I."/>
            <person name="Aarts M.G."/>
            <person name="Karenlampi S.O."/>
        </authorList>
    </citation>
    <scope>NUCLEOTIDE SEQUENCE</scope>
</reference>
<evidence type="ECO:0000256" key="2">
    <source>
        <dbReference type="SAM" id="MobiDB-lite"/>
    </source>
</evidence>
<dbReference type="GO" id="GO:0004843">
    <property type="term" value="F:cysteine-type deubiquitinase activity"/>
    <property type="evidence" value="ECO:0007669"/>
    <property type="project" value="TreeGrafter"/>
</dbReference>
<proteinExistence type="inferred from homology"/>